<dbReference type="PRINTS" id="PR00364">
    <property type="entry name" value="DISEASERSIST"/>
</dbReference>
<evidence type="ECO:0000256" key="1">
    <source>
        <dbReference type="SAM" id="MobiDB-lite"/>
    </source>
</evidence>
<dbReference type="EMBL" id="JAGEOK010000009">
    <property type="protein sequence ID" value="MBO2438888.1"/>
    <property type="molecule type" value="Genomic_DNA"/>
</dbReference>
<accession>A0ABS3QY10</accession>
<feature type="region of interest" description="Disordered" evidence="1">
    <location>
        <begin position="1"/>
        <end position="34"/>
    </location>
</feature>
<dbReference type="Pfam" id="PF13424">
    <property type="entry name" value="TPR_12"/>
    <property type="match status" value="1"/>
</dbReference>
<organism evidence="2 3">
    <name type="scientific">Actinomadura nitritigenes</name>
    <dbReference type="NCBI Taxonomy" id="134602"/>
    <lineage>
        <taxon>Bacteria</taxon>
        <taxon>Bacillati</taxon>
        <taxon>Actinomycetota</taxon>
        <taxon>Actinomycetes</taxon>
        <taxon>Streptosporangiales</taxon>
        <taxon>Thermomonosporaceae</taxon>
        <taxon>Actinomadura</taxon>
    </lineage>
</organism>
<dbReference type="Proteomes" id="UP000666915">
    <property type="component" value="Unassembled WGS sequence"/>
</dbReference>
<dbReference type="Gene3D" id="1.25.40.10">
    <property type="entry name" value="Tetratricopeptide repeat domain"/>
    <property type="match status" value="2"/>
</dbReference>
<dbReference type="Gene3D" id="3.40.50.300">
    <property type="entry name" value="P-loop containing nucleotide triphosphate hydrolases"/>
    <property type="match status" value="1"/>
</dbReference>
<dbReference type="PANTHER" id="PTHR47691">
    <property type="entry name" value="REGULATOR-RELATED"/>
    <property type="match status" value="1"/>
</dbReference>
<dbReference type="PANTHER" id="PTHR47691:SF3">
    <property type="entry name" value="HTH-TYPE TRANSCRIPTIONAL REGULATOR RV0890C-RELATED"/>
    <property type="match status" value="1"/>
</dbReference>
<dbReference type="SUPFAM" id="SSF52540">
    <property type="entry name" value="P-loop containing nucleoside triphosphate hydrolases"/>
    <property type="match status" value="1"/>
</dbReference>
<feature type="region of interest" description="Disordered" evidence="1">
    <location>
        <begin position="111"/>
        <end position="153"/>
    </location>
</feature>
<sequence length="870" mass="92760">MTTPMGHRGTAGTGLTSGRSARTGPSGVGQGGGGTVVVQQRTAKADPQEELAARLRLLQELSGRGVRALARDTGLSSSSLSRYLGGQTVPPWPAVLALCRLVKRDPRPLRPLWERASNPLPAPPKASRQVQQPSPPSGVPRPPRNDLPRDVPDFTGREAALAAVLDAVAGSRVVAVDGMAGVGKTCLAVHAAYRLAADQPDAQLYLDLHGFTEGREPLDPGTALRSLLAALDVPSEKVPQEGGVEPLAACWRSELAGRRAVVVLDNAADAEQVRPLLPGAGRSVALITSRNRLLGLDEVPPVSLDVLTPEESAELLARASGEAGGSGGPGGRLAREPEAAAEVLRLCGHLPLALRLAAARLRHRPGWTVGILVERMAEGAGEFDTALAMSVRQLDRAQRRLFRLLGELPGASFDEYVAAALADVPPRTALAMLEDLLDAHLVQQPAAGRYRLHDLVHQHARRAAAEHESPAERERALGRVLDYYVHAAAAADAALPFPAGSRAASAGRAPAGLPRFAGKNAALAWFGAEYGNLLAAFHAAVAAGADAHVCELPRFMRAYFARRCGTTQLNALFERSVDAARRLGDPVSLAEAHSDLGFARYNAGRMAEAGAAYEAAAPLASEAGDVLSQAELTLRRGYLRWDEGHVEEPLELFRTAGRLYEAAGRPMGAVHATAYEAWVMLQLGHREEAARLARKALEVPHSDPSWAPALTARITLGVAIADEEPDEAVRHLHEALGLAREDGHRHNEAWCLNCLGVALRRMGRYEEAMDAHRQAFALLDELFEEHWKIHFLNGYGETCRLAGLPEEALRLHRRALELAPEVGYRHEEALAHEGIAAVLDSTDPAAAAEHRAAAQAVLGELSPAPATAER</sequence>
<gene>
    <name evidence="2" type="ORF">J4557_15310</name>
</gene>
<dbReference type="InterPro" id="IPR010982">
    <property type="entry name" value="Lambda_DNA-bd_dom_sf"/>
</dbReference>
<comment type="caution">
    <text evidence="2">The sequence shown here is derived from an EMBL/GenBank/DDBJ whole genome shotgun (WGS) entry which is preliminary data.</text>
</comment>
<feature type="compositionally biased region" description="Basic and acidic residues" evidence="1">
    <location>
        <begin position="143"/>
        <end position="153"/>
    </location>
</feature>
<proteinExistence type="predicted"/>
<name>A0ABS3QY10_9ACTN</name>
<dbReference type="Pfam" id="PF13560">
    <property type="entry name" value="HTH_31"/>
    <property type="match status" value="1"/>
</dbReference>
<protein>
    <submittedName>
        <fullName evidence="2">Tetratricopeptide repeat protein</fullName>
    </submittedName>
</protein>
<dbReference type="InterPro" id="IPR011990">
    <property type="entry name" value="TPR-like_helical_dom_sf"/>
</dbReference>
<reference evidence="2 3" key="1">
    <citation type="submission" date="2021-03" db="EMBL/GenBank/DDBJ databases">
        <authorList>
            <person name="Kanchanasin P."/>
            <person name="Saeng-In P."/>
            <person name="Phongsopitanun W."/>
            <person name="Yuki M."/>
            <person name="Kudo T."/>
            <person name="Ohkuma M."/>
            <person name="Tanasupawat S."/>
        </authorList>
    </citation>
    <scope>NUCLEOTIDE SEQUENCE [LARGE SCALE GENOMIC DNA]</scope>
    <source>
        <strain evidence="2 3">L46</strain>
    </source>
</reference>
<dbReference type="SUPFAM" id="SSF47413">
    <property type="entry name" value="lambda repressor-like DNA-binding domains"/>
    <property type="match status" value="1"/>
</dbReference>
<dbReference type="InterPro" id="IPR036388">
    <property type="entry name" value="WH-like_DNA-bd_sf"/>
</dbReference>
<dbReference type="InterPro" id="IPR027417">
    <property type="entry name" value="P-loop_NTPase"/>
</dbReference>
<dbReference type="SUPFAM" id="SSF48452">
    <property type="entry name" value="TPR-like"/>
    <property type="match status" value="2"/>
</dbReference>
<dbReference type="SMART" id="SM00028">
    <property type="entry name" value="TPR"/>
    <property type="match status" value="3"/>
</dbReference>
<keyword evidence="3" id="KW-1185">Reference proteome</keyword>
<dbReference type="Gene3D" id="1.10.10.10">
    <property type="entry name" value="Winged helix-like DNA-binding domain superfamily/Winged helix DNA-binding domain"/>
    <property type="match status" value="1"/>
</dbReference>
<evidence type="ECO:0000313" key="2">
    <source>
        <dbReference type="EMBL" id="MBO2438888.1"/>
    </source>
</evidence>
<evidence type="ECO:0000313" key="3">
    <source>
        <dbReference type="Proteomes" id="UP000666915"/>
    </source>
</evidence>
<dbReference type="InterPro" id="IPR019734">
    <property type="entry name" value="TPR_rpt"/>
</dbReference>
<feature type="compositionally biased region" description="Pro residues" evidence="1">
    <location>
        <begin position="133"/>
        <end position="142"/>
    </location>
</feature>